<name>A0ABS2CR52_9MICO</name>
<dbReference type="SUPFAM" id="SSF52200">
    <property type="entry name" value="Toll/Interleukin receptor TIR domain"/>
    <property type="match status" value="1"/>
</dbReference>
<dbReference type="Pfam" id="PF13676">
    <property type="entry name" value="TIR_2"/>
    <property type="match status" value="1"/>
</dbReference>
<dbReference type="RefSeq" id="WP_204132821.1">
    <property type="nucleotide sequence ID" value="NZ_JAFDVD010000024.1"/>
</dbReference>
<dbReference type="InterPro" id="IPR000157">
    <property type="entry name" value="TIR_dom"/>
</dbReference>
<keyword evidence="2" id="KW-0675">Receptor</keyword>
<reference evidence="2" key="1">
    <citation type="submission" date="2021-02" db="EMBL/GenBank/DDBJ databases">
        <title>Phycicoccus sp. MQZ13P-5T, whole genome shotgun sequence.</title>
        <authorList>
            <person name="Tuo L."/>
        </authorList>
    </citation>
    <scope>NUCLEOTIDE SEQUENCE</scope>
    <source>
        <strain evidence="2">MQZ13P-5</strain>
    </source>
</reference>
<evidence type="ECO:0000313" key="2">
    <source>
        <dbReference type="EMBL" id="MBM6402357.1"/>
    </source>
</evidence>
<evidence type="ECO:0000313" key="3">
    <source>
        <dbReference type="Proteomes" id="UP001430172"/>
    </source>
</evidence>
<keyword evidence="3" id="KW-1185">Reference proteome</keyword>
<accession>A0ABS2CR52</accession>
<sequence length="503" mass="54815">MTAGASDAGHAFISYVREDAERVEDIRRALAAAKVPVWTDKTMLSPGDDWQLTIRRAISRGALAFVAVFSANSQSRQSSYQNEELLLAIDIFRTMPPGKIWLIPVRLDECTLPEYPLGAGRTLDSLQRVDLFGEDIESERIKLVVAVLRALDLGHSDGATVRAAVTQATGADRGKALVSAIKGMLLDPARQLELEDLLLEQAAEARDALRDPERFPSDIAIARDEETAHRLSDWLWTRWETLQPLAFGLATLAAHAKEQHLALLSRVLKTVSADAAGPRSGRAVLLDQAYYAPIVLAYASTMGALSRRNYAAVRATVVETTVKDKSGLRGPVMAIVHPGLVGQTWDPPVHFLAYRSDATEMSPETSGALIGGRRGGRKTPMSDHLHAVLRHALDSLVPDDDEYDDLFDETEVLLALVAEDLALQTRSDRTVAWIPGAWVGRFGWREHFAGEDGTAQRVTGDLVRAGSSGGALRDGLFGGSPERLQAAVDAYVAELGTSRHMWF</sequence>
<dbReference type="EMBL" id="JAFDVD010000024">
    <property type="protein sequence ID" value="MBM6402357.1"/>
    <property type="molecule type" value="Genomic_DNA"/>
</dbReference>
<comment type="caution">
    <text evidence="2">The sequence shown here is derived from an EMBL/GenBank/DDBJ whole genome shotgun (WGS) entry which is preliminary data.</text>
</comment>
<feature type="domain" description="TIR" evidence="1">
    <location>
        <begin position="12"/>
        <end position="137"/>
    </location>
</feature>
<dbReference type="Gene3D" id="3.40.50.10140">
    <property type="entry name" value="Toll/interleukin-1 receptor homology (TIR) domain"/>
    <property type="match status" value="1"/>
</dbReference>
<organism evidence="2 3">
    <name type="scientific">Phycicoccus sonneratiae</name>
    <dbReference type="NCBI Taxonomy" id="2807628"/>
    <lineage>
        <taxon>Bacteria</taxon>
        <taxon>Bacillati</taxon>
        <taxon>Actinomycetota</taxon>
        <taxon>Actinomycetes</taxon>
        <taxon>Micrococcales</taxon>
        <taxon>Intrasporangiaceae</taxon>
        <taxon>Phycicoccus</taxon>
    </lineage>
</organism>
<proteinExistence type="predicted"/>
<dbReference type="Proteomes" id="UP001430172">
    <property type="component" value="Unassembled WGS sequence"/>
</dbReference>
<dbReference type="InterPro" id="IPR035897">
    <property type="entry name" value="Toll_tir_struct_dom_sf"/>
</dbReference>
<gene>
    <name evidence="2" type="ORF">JQN70_18340</name>
</gene>
<protein>
    <submittedName>
        <fullName evidence="2">Toll/interleukin-1 receptor domain-containing protein</fullName>
    </submittedName>
</protein>
<evidence type="ECO:0000259" key="1">
    <source>
        <dbReference type="Pfam" id="PF13676"/>
    </source>
</evidence>